<dbReference type="SUPFAM" id="SSF52113">
    <property type="entry name" value="BRCT domain"/>
    <property type="match status" value="1"/>
</dbReference>
<dbReference type="SUPFAM" id="SSF57850">
    <property type="entry name" value="RING/U-box"/>
    <property type="match status" value="1"/>
</dbReference>
<evidence type="ECO:0008006" key="14">
    <source>
        <dbReference type="Google" id="ProtNLM"/>
    </source>
</evidence>
<dbReference type="InterPro" id="IPR013083">
    <property type="entry name" value="Znf_RING/FYVE/PHD"/>
</dbReference>
<keyword evidence="5 9" id="KW-0863">Zinc-finger</keyword>
<keyword evidence="7" id="KW-0234">DNA repair</keyword>
<evidence type="ECO:0000256" key="9">
    <source>
        <dbReference type="PROSITE-ProRule" id="PRU00175"/>
    </source>
</evidence>
<accession>A0A0C9MVE4</accession>
<dbReference type="GO" id="GO:0045944">
    <property type="term" value="P:positive regulation of transcription by RNA polymerase II"/>
    <property type="evidence" value="ECO:0007669"/>
    <property type="project" value="TreeGrafter"/>
</dbReference>
<evidence type="ECO:0000256" key="8">
    <source>
        <dbReference type="ARBA" id="ARBA00023242"/>
    </source>
</evidence>
<dbReference type="EMBL" id="DF836853">
    <property type="protein sequence ID" value="GAN11369.1"/>
    <property type="molecule type" value="Genomic_DNA"/>
</dbReference>
<gene>
    <name evidence="12" type="ORF">MAM1_0564d10928</name>
</gene>
<keyword evidence="6" id="KW-0862">Zinc</keyword>
<dbReference type="SMART" id="SM00184">
    <property type="entry name" value="RING"/>
    <property type="match status" value="1"/>
</dbReference>
<evidence type="ECO:0000256" key="3">
    <source>
        <dbReference type="ARBA" id="ARBA00022737"/>
    </source>
</evidence>
<dbReference type="InterPro" id="IPR031099">
    <property type="entry name" value="BRCA1-associated"/>
</dbReference>
<evidence type="ECO:0000313" key="12">
    <source>
        <dbReference type="EMBL" id="GAN11369.1"/>
    </source>
</evidence>
<evidence type="ECO:0000256" key="5">
    <source>
        <dbReference type="ARBA" id="ARBA00022771"/>
    </source>
</evidence>
<dbReference type="GO" id="GO:0004842">
    <property type="term" value="F:ubiquitin-protein transferase activity"/>
    <property type="evidence" value="ECO:0007669"/>
    <property type="project" value="TreeGrafter"/>
</dbReference>
<evidence type="ECO:0000259" key="11">
    <source>
        <dbReference type="PROSITE" id="PS50172"/>
    </source>
</evidence>
<sequence length="309" mass="34943">MAGIMRELQCDICRSILNEASTTFCGHTFCRSCITKEIDERRKCPACGKKATIDQLNPAEPYQSVVGHFMQMKQEFERVNGIDLSTAEIMDLSVNSIADRDMEVLPEAADTNQDSQLSTELPTYRILQMTENPIKHIDIPDARLEHKVTADVTHAVFDTAAGTNGLVKNTQKYRMAIACGYHIVNEAWLKISIEKGFVQPDDRFSVWGDLTYGRTGAPKKALDSRLNKKGHLLRHLKVGLIGDVKGEYRKYLMAARAQVGDFDDLIVCKPDQDIETLRSKYPGKNLISYKWIEASICRYELDDKSQYIL</sequence>
<dbReference type="Gene3D" id="3.40.50.10190">
    <property type="entry name" value="BRCT domain"/>
    <property type="match status" value="1"/>
</dbReference>
<evidence type="ECO:0000313" key="13">
    <source>
        <dbReference type="Proteomes" id="UP000053815"/>
    </source>
</evidence>
<dbReference type="OrthoDB" id="6270329at2759"/>
<dbReference type="GO" id="GO:0000724">
    <property type="term" value="P:double-strand break repair via homologous recombination"/>
    <property type="evidence" value="ECO:0007669"/>
    <property type="project" value="TreeGrafter"/>
</dbReference>
<keyword evidence="2" id="KW-0479">Metal-binding</keyword>
<dbReference type="GO" id="GO:0008270">
    <property type="term" value="F:zinc ion binding"/>
    <property type="evidence" value="ECO:0007669"/>
    <property type="project" value="UniProtKB-KW"/>
</dbReference>
<evidence type="ECO:0000256" key="6">
    <source>
        <dbReference type="ARBA" id="ARBA00022833"/>
    </source>
</evidence>
<evidence type="ECO:0000259" key="10">
    <source>
        <dbReference type="PROSITE" id="PS50089"/>
    </source>
</evidence>
<comment type="subcellular location">
    <subcellularLocation>
        <location evidence="1">Nucleus</location>
    </subcellularLocation>
</comment>
<keyword evidence="3" id="KW-0677">Repeat</keyword>
<dbReference type="Gene3D" id="3.30.40.10">
    <property type="entry name" value="Zinc/RING finger domain, C3HC4 (zinc finger)"/>
    <property type="match status" value="1"/>
</dbReference>
<dbReference type="PROSITE" id="PS50172">
    <property type="entry name" value="BRCT"/>
    <property type="match status" value="1"/>
</dbReference>
<dbReference type="GO" id="GO:0005634">
    <property type="term" value="C:nucleus"/>
    <property type="evidence" value="ECO:0007669"/>
    <property type="project" value="UniProtKB-SubCell"/>
</dbReference>
<reference evidence="12" key="1">
    <citation type="submission" date="2014-09" db="EMBL/GenBank/DDBJ databases">
        <title>Draft genome sequence of an oleaginous Mucoromycotina fungus Mucor ambiguus NBRC6742.</title>
        <authorList>
            <person name="Takeda I."/>
            <person name="Yamane N."/>
            <person name="Morita T."/>
            <person name="Tamano K."/>
            <person name="Machida M."/>
            <person name="Baker S."/>
            <person name="Koike H."/>
        </authorList>
    </citation>
    <scope>NUCLEOTIDE SEQUENCE</scope>
    <source>
        <strain evidence="12">NBRC 6742</strain>
    </source>
</reference>
<evidence type="ECO:0000256" key="1">
    <source>
        <dbReference type="ARBA" id="ARBA00004123"/>
    </source>
</evidence>
<dbReference type="PROSITE" id="PS50089">
    <property type="entry name" value="ZF_RING_2"/>
    <property type="match status" value="1"/>
</dbReference>
<evidence type="ECO:0000256" key="7">
    <source>
        <dbReference type="ARBA" id="ARBA00023204"/>
    </source>
</evidence>
<feature type="domain" description="RING-type" evidence="10">
    <location>
        <begin position="10"/>
        <end position="47"/>
    </location>
</feature>
<dbReference type="PROSITE" id="PS00518">
    <property type="entry name" value="ZF_RING_1"/>
    <property type="match status" value="1"/>
</dbReference>
<dbReference type="Pfam" id="PF13923">
    <property type="entry name" value="zf-C3HC4_2"/>
    <property type="match status" value="1"/>
</dbReference>
<evidence type="ECO:0000256" key="4">
    <source>
        <dbReference type="ARBA" id="ARBA00022763"/>
    </source>
</evidence>
<dbReference type="InterPro" id="IPR001357">
    <property type="entry name" value="BRCT_dom"/>
</dbReference>
<keyword evidence="4" id="KW-0227">DNA damage</keyword>
<dbReference type="PANTHER" id="PTHR13763:SF0">
    <property type="entry name" value="BREAST CANCER TYPE 1 SUSCEPTIBILITY PROTEIN"/>
    <property type="match status" value="1"/>
</dbReference>
<protein>
    <recommendedName>
        <fullName evidence="14">RING-type E3 ubiquitin transferase BRCA1</fullName>
    </recommendedName>
</protein>
<evidence type="ECO:0000256" key="2">
    <source>
        <dbReference type="ARBA" id="ARBA00022723"/>
    </source>
</evidence>
<keyword evidence="8" id="KW-0539">Nucleus</keyword>
<feature type="domain" description="BRCT" evidence="11">
    <location>
        <begin position="142"/>
        <end position="206"/>
    </location>
</feature>
<dbReference type="STRING" id="91626.A0A0C9MVE4"/>
<dbReference type="AlphaFoldDB" id="A0A0C9MVE4"/>
<dbReference type="InterPro" id="IPR036420">
    <property type="entry name" value="BRCT_dom_sf"/>
</dbReference>
<name>A0A0C9MVE4_9FUNG</name>
<dbReference type="InterPro" id="IPR001841">
    <property type="entry name" value="Znf_RING"/>
</dbReference>
<keyword evidence="13" id="KW-1185">Reference proteome</keyword>
<dbReference type="PANTHER" id="PTHR13763">
    <property type="entry name" value="BREAST CANCER TYPE 1 SUSCEPTIBILITY PROTEIN BRCA1"/>
    <property type="match status" value="1"/>
</dbReference>
<organism evidence="12">
    <name type="scientific">Mucor ambiguus</name>
    <dbReference type="NCBI Taxonomy" id="91626"/>
    <lineage>
        <taxon>Eukaryota</taxon>
        <taxon>Fungi</taxon>
        <taxon>Fungi incertae sedis</taxon>
        <taxon>Mucoromycota</taxon>
        <taxon>Mucoromycotina</taxon>
        <taxon>Mucoromycetes</taxon>
        <taxon>Mucorales</taxon>
        <taxon>Mucorineae</taxon>
        <taxon>Mucoraceae</taxon>
        <taxon>Mucor</taxon>
    </lineage>
</organism>
<dbReference type="InterPro" id="IPR017907">
    <property type="entry name" value="Znf_RING_CS"/>
</dbReference>
<proteinExistence type="predicted"/>
<dbReference type="Proteomes" id="UP000053815">
    <property type="component" value="Unassembled WGS sequence"/>
</dbReference>